<sequence>MPIASQLPSYYSVFSRNKGWKRLGIIESSEALGILIGEKKVSAFFSIMRLSDTQGHHSGPAQSEESALDMERDICNHFYSCNPSPLQPIASGGQHSECTAAYFSWPTSTLLHGAAEGRANYFGNLQKGVLPAHLGRFPTGQQAMTLLDLMTIRAFHSKILRRFSLGTAVGFRIRKGQLTEIPAILVFVARKVHRKWLSHSQCLPSMLEGPGGVWCDVDVVEFSYYGAPAPTPKEQLYNELVDGLRGSDPCIGSGSQVASQETYGTLGAIVKSRTGNKQVGFLTNRHVAVDLDYPNQKMFHPLPPNLGPGVYLGAVERATSFITDDVWYGIYAGTNPETFVRADGAFIPFADDFDVSCVSTAVKGLGDIGNVKVMDLQSPVGSLIGRQVVKVGRSSGLTTGTVTAYALEYNDEKGICFFTDFLVVGENQQTFDLEGDSGSLIILTGQDDEKPQPIGIIWGGTANRGRLKLKSGQGPENWTSGVDLGRLLDLLELDLITTCEELQDALQKQRFALAAAINSTVGESSPTVCTLPNEKMDEIYEPIGVEFQVDTVEVANNVEEHQFIPNFISMSPVRRDQEDGPERKNLSSLVNSSDEDLFVSLHLGDREHKRQRSGPALSIDHQTQ</sequence>
<dbReference type="Pfam" id="PF25608">
    <property type="entry name" value="NAL1_N"/>
    <property type="match status" value="1"/>
</dbReference>
<dbReference type="Proteomes" id="UP000734854">
    <property type="component" value="Unassembled WGS sequence"/>
</dbReference>
<dbReference type="InterPro" id="IPR009003">
    <property type="entry name" value="Peptidase_S1_PA"/>
</dbReference>
<evidence type="ECO:0008006" key="6">
    <source>
        <dbReference type="Google" id="ProtNLM"/>
    </source>
</evidence>
<organism evidence="4 5">
    <name type="scientific">Zingiber officinale</name>
    <name type="common">Ginger</name>
    <name type="synonym">Amomum zingiber</name>
    <dbReference type="NCBI Taxonomy" id="94328"/>
    <lineage>
        <taxon>Eukaryota</taxon>
        <taxon>Viridiplantae</taxon>
        <taxon>Streptophyta</taxon>
        <taxon>Embryophyta</taxon>
        <taxon>Tracheophyta</taxon>
        <taxon>Spermatophyta</taxon>
        <taxon>Magnoliopsida</taxon>
        <taxon>Liliopsida</taxon>
        <taxon>Zingiberales</taxon>
        <taxon>Zingiberaceae</taxon>
        <taxon>Zingiber</taxon>
    </lineage>
</organism>
<name>A0A8J5HLA9_ZINOF</name>
<feature type="domain" description="Nal1 N-terminal" evidence="2">
    <location>
        <begin position="141"/>
        <end position="220"/>
    </location>
</feature>
<dbReference type="Pfam" id="PF25819">
    <property type="entry name" value="Nal1_C"/>
    <property type="match status" value="1"/>
</dbReference>
<dbReference type="InterPro" id="IPR057905">
    <property type="entry name" value="Nal1_N"/>
</dbReference>
<evidence type="ECO:0000313" key="4">
    <source>
        <dbReference type="EMBL" id="KAG6526445.1"/>
    </source>
</evidence>
<dbReference type="InterPro" id="IPR057906">
    <property type="entry name" value="Nal1"/>
</dbReference>
<dbReference type="InterPro" id="IPR057904">
    <property type="entry name" value="Nal1_C"/>
</dbReference>
<dbReference type="EMBL" id="JACMSC010000004">
    <property type="protein sequence ID" value="KAG6526445.1"/>
    <property type="molecule type" value="Genomic_DNA"/>
</dbReference>
<dbReference type="PANTHER" id="PTHR31521">
    <property type="entry name" value="EXPRESSED PROTEIN"/>
    <property type="match status" value="1"/>
</dbReference>
<dbReference type="PANTHER" id="PTHR31521:SF2">
    <property type="entry name" value="EXPRESSED PROTEIN"/>
    <property type="match status" value="1"/>
</dbReference>
<evidence type="ECO:0000313" key="5">
    <source>
        <dbReference type="Proteomes" id="UP000734854"/>
    </source>
</evidence>
<evidence type="ECO:0000259" key="3">
    <source>
        <dbReference type="Pfam" id="PF25819"/>
    </source>
</evidence>
<gene>
    <name evidence="4" type="ORF">ZIOFF_016430</name>
</gene>
<evidence type="ECO:0000259" key="2">
    <source>
        <dbReference type="Pfam" id="PF25608"/>
    </source>
</evidence>
<feature type="region of interest" description="Disordered" evidence="1">
    <location>
        <begin position="601"/>
        <end position="624"/>
    </location>
</feature>
<dbReference type="AlphaFoldDB" id="A0A8J5HLA9"/>
<comment type="caution">
    <text evidence="4">The sequence shown here is derived from an EMBL/GenBank/DDBJ whole genome shotgun (WGS) entry which is preliminary data.</text>
</comment>
<accession>A0A8J5HLA9</accession>
<feature type="domain" description="Nal1 C-terminal" evidence="3">
    <location>
        <begin position="233"/>
        <end position="498"/>
    </location>
</feature>
<dbReference type="SUPFAM" id="SSF50494">
    <property type="entry name" value="Trypsin-like serine proteases"/>
    <property type="match status" value="1"/>
</dbReference>
<reference evidence="4 5" key="1">
    <citation type="submission" date="2020-08" db="EMBL/GenBank/DDBJ databases">
        <title>Plant Genome Project.</title>
        <authorList>
            <person name="Zhang R.-G."/>
        </authorList>
    </citation>
    <scope>NUCLEOTIDE SEQUENCE [LARGE SCALE GENOMIC DNA]</scope>
    <source>
        <tissue evidence="4">Rhizome</tissue>
    </source>
</reference>
<protein>
    <recommendedName>
        <fullName evidence="6">Trypsin family protein</fullName>
    </recommendedName>
</protein>
<proteinExistence type="predicted"/>
<keyword evidence="5" id="KW-1185">Reference proteome</keyword>
<evidence type="ECO:0000256" key="1">
    <source>
        <dbReference type="SAM" id="MobiDB-lite"/>
    </source>
</evidence>